<feature type="compositionally biased region" description="Low complexity" evidence="2">
    <location>
        <begin position="30"/>
        <end position="44"/>
    </location>
</feature>
<reference evidence="4 5" key="1">
    <citation type="submission" date="2023-10" db="EMBL/GenBank/DDBJ databases">
        <title>Genomes of two closely related lineages of the louse Polyplax serrata with different host specificities.</title>
        <authorList>
            <person name="Martinu J."/>
            <person name="Tarabai H."/>
            <person name="Stefka J."/>
            <person name="Hypsa V."/>
        </authorList>
    </citation>
    <scope>NUCLEOTIDE SEQUENCE [LARGE SCALE GENOMIC DNA]</scope>
    <source>
        <strain evidence="4">HR10_N</strain>
    </source>
</reference>
<evidence type="ECO:0000313" key="5">
    <source>
        <dbReference type="Proteomes" id="UP001372834"/>
    </source>
</evidence>
<gene>
    <name evidence="4" type="ORF">RUM43_008856</name>
</gene>
<dbReference type="InterPro" id="IPR035969">
    <property type="entry name" value="Rab-GAP_TBC_sf"/>
</dbReference>
<dbReference type="EMBL" id="JAWJWE010000038">
    <property type="protein sequence ID" value="KAK6623004.1"/>
    <property type="molecule type" value="Genomic_DNA"/>
</dbReference>
<dbReference type="GO" id="GO:0005789">
    <property type="term" value="C:endoplasmic reticulum membrane"/>
    <property type="evidence" value="ECO:0007669"/>
    <property type="project" value="TreeGrafter"/>
</dbReference>
<dbReference type="Pfam" id="PF00566">
    <property type="entry name" value="RabGAP-TBC"/>
    <property type="match status" value="1"/>
</dbReference>
<accession>A0AAN8P6M0</accession>
<dbReference type="SMART" id="SM00164">
    <property type="entry name" value="TBC"/>
    <property type="match status" value="1"/>
</dbReference>
<feature type="region of interest" description="Disordered" evidence="2">
    <location>
        <begin position="1"/>
        <end position="44"/>
    </location>
</feature>
<evidence type="ECO:0000256" key="1">
    <source>
        <dbReference type="ARBA" id="ARBA00022468"/>
    </source>
</evidence>
<dbReference type="Proteomes" id="UP001372834">
    <property type="component" value="Unassembled WGS sequence"/>
</dbReference>
<feature type="domain" description="Rab-GAP TBC" evidence="3">
    <location>
        <begin position="94"/>
        <end position="280"/>
    </location>
</feature>
<feature type="compositionally biased region" description="Basic and acidic residues" evidence="2">
    <location>
        <begin position="14"/>
        <end position="29"/>
    </location>
</feature>
<dbReference type="SUPFAM" id="SSF47923">
    <property type="entry name" value="Ypt/Rab-GAP domain of gyp1p"/>
    <property type="match status" value="2"/>
</dbReference>
<sequence length="435" mass="50353">MDGSDESSCEDTYTDCRKTPEISSREFKSSESASASASENDNYSSINGLPVLEFKSIEESKENLKKIKEIKTVLLKKPVSLKKLRLLAVSDGGLINDQLRKNAWPELMELGDVEVPQLPDESNFQNHPEYQQVVLDVNRSLRRFPPGIPLEQRVALQNQLTLLIIRVMTVHPKLKYYQGYHDVAVTLLLVTGIDVAYGILEKLSNNHLKDCMEPTMEKTSHLLNYIYPLVKLQDKEVYEYLEQSGVGTMFALPWFLTWFGHSLNNYRDVVRLFDYFLASEPLSPLYLSAVIIVYRSKEILNTPCDMANLHSLLSQIPDDLPFEKLLSKTTHLYKKHPPEEIQKEALRRTKEEEEQRKREYAIRAYRRNQNLPFLWRIVGHVDPQRRLPIWAFVGQNRLPHNLRQYKYLVATATFAFGLYAVYLKSVEATEMHEDG</sequence>
<evidence type="ECO:0000256" key="2">
    <source>
        <dbReference type="SAM" id="MobiDB-lite"/>
    </source>
</evidence>
<proteinExistence type="predicted"/>
<keyword evidence="1" id="KW-0343">GTPase activation</keyword>
<comment type="caution">
    <text evidence="4">The sequence shown here is derived from an EMBL/GenBank/DDBJ whole genome shotgun (WGS) entry which is preliminary data.</text>
</comment>
<dbReference type="Gene3D" id="1.10.472.80">
    <property type="entry name" value="Ypt/Rab-GAP domain of gyp1p, domain 3"/>
    <property type="match status" value="1"/>
</dbReference>
<dbReference type="GO" id="GO:0005096">
    <property type="term" value="F:GTPase activator activity"/>
    <property type="evidence" value="ECO:0007669"/>
    <property type="project" value="UniProtKB-KW"/>
</dbReference>
<dbReference type="InterPro" id="IPR000195">
    <property type="entry name" value="Rab-GAP-TBC_dom"/>
</dbReference>
<protein>
    <recommendedName>
        <fullName evidence="3">Rab-GAP TBC domain-containing protein</fullName>
    </recommendedName>
</protein>
<dbReference type="Gene3D" id="1.10.8.1310">
    <property type="match status" value="1"/>
</dbReference>
<name>A0AAN8P6M0_POLSC</name>
<feature type="compositionally biased region" description="Acidic residues" evidence="2">
    <location>
        <begin position="1"/>
        <end position="13"/>
    </location>
</feature>
<evidence type="ECO:0000313" key="4">
    <source>
        <dbReference type="EMBL" id="KAK6623004.1"/>
    </source>
</evidence>
<evidence type="ECO:0000259" key="3">
    <source>
        <dbReference type="PROSITE" id="PS50086"/>
    </source>
</evidence>
<dbReference type="InterPro" id="IPR045913">
    <property type="entry name" value="TBC20/Gyp8-like"/>
</dbReference>
<organism evidence="4 5">
    <name type="scientific">Polyplax serrata</name>
    <name type="common">Common mouse louse</name>
    <dbReference type="NCBI Taxonomy" id="468196"/>
    <lineage>
        <taxon>Eukaryota</taxon>
        <taxon>Metazoa</taxon>
        <taxon>Ecdysozoa</taxon>
        <taxon>Arthropoda</taxon>
        <taxon>Hexapoda</taxon>
        <taxon>Insecta</taxon>
        <taxon>Pterygota</taxon>
        <taxon>Neoptera</taxon>
        <taxon>Paraneoptera</taxon>
        <taxon>Psocodea</taxon>
        <taxon>Troctomorpha</taxon>
        <taxon>Phthiraptera</taxon>
        <taxon>Anoplura</taxon>
        <taxon>Polyplacidae</taxon>
        <taxon>Polyplax</taxon>
    </lineage>
</organism>
<dbReference type="AlphaFoldDB" id="A0AAN8P6M0"/>
<dbReference type="GO" id="GO:0006888">
    <property type="term" value="P:endoplasmic reticulum to Golgi vesicle-mediated transport"/>
    <property type="evidence" value="ECO:0007669"/>
    <property type="project" value="TreeGrafter"/>
</dbReference>
<dbReference type="PROSITE" id="PS50086">
    <property type="entry name" value="TBC_RABGAP"/>
    <property type="match status" value="1"/>
</dbReference>
<dbReference type="FunFam" id="1.10.8.1310:FF:000001">
    <property type="entry name" value="TBC1 domain family, member 20"/>
    <property type="match status" value="1"/>
</dbReference>
<dbReference type="PANTHER" id="PTHR20913">
    <property type="entry name" value="TBC1 DOMAIN FAMILY MEMBER 20/GTPASE"/>
    <property type="match status" value="1"/>
</dbReference>
<dbReference type="PANTHER" id="PTHR20913:SF7">
    <property type="entry name" value="RE60063P"/>
    <property type="match status" value="1"/>
</dbReference>